<evidence type="ECO:0000313" key="2">
    <source>
        <dbReference type="EMBL" id="KAF6002644.1"/>
    </source>
</evidence>
<dbReference type="Proteomes" id="UP000530660">
    <property type="component" value="Unassembled WGS sequence"/>
</dbReference>
<keyword evidence="3" id="KW-1185">Reference proteome</keyword>
<dbReference type="AlphaFoldDB" id="A0A7J7IIT1"/>
<feature type="region of interest" description="Disordered" evidence="1">
    <location>
        <begin position="63"/>
        <end position="89"/>
    </location>
</feature>
<name>A0A7J7IIT1_9RHOD</name>
<dbReference type="EMBL" id="VWRR01000009">
    <property type="protein sequence ID" value="KAF6002644.1"/>
    <property type="molecule type" value="Genomic_DNA"/>
</dbReference>
<accession>A0A7J7IIT1</accession>
<evidence type="ECO:0000256" key="1">
    <source>
        <dbReference type="SAM" id="MobiDB-lite"/>
    </source>
</evidence>
<organism evidence="2 3">
    <name type="scientific">Cyanidiococcus yangmingshanensis</name>
    <dbReference type="NCBI Taxonomy" id="2690220"/>
    <lineage>
        <taxon>Eukaryota</taxon>
        <taxon>Rhodophyta</taxon>
        <taxon>Bangiophyceae</taxon>
        <taxon>Cyanidiales</taxon>
        <taxon>Cyanidiaceae</taxon>
        <taxon>Cyanidiococcus</taxon>
    </lineage>
</organism>
<evidence type="ECO:0000313" key="3">
    <source>
        <dbReference type="Proteomes" id="UP000530660"/>
    </source>
</evidence>
<gene>
    <name evidence="2" type="ORF">F1559_005191</name>
</gene>
<reference evidence="2 3" key="1">
    <citation type="journal article" date="2020" name="J. Phycol.">
        <title>Comparative genome analysis reveals Cyanidiococcus gen. nov., a new extremophilic red algal genus sister to Cyanidioschyzon (Cyanidioschyzonaceae, Rhodophyta).</title>
        <authorList>
            <person name="Liu S.-L."/>
            <person name="Chiang Y.-R."/>
            <person name="Yoon H.S."/>
            <person name="Fu H.-Y."/>
        </authorList>
    </citation>
    <scope>NUCLEOTIDE SEQUENCE [LARGE SCALE GENOMIC DNA]</scope>
    <source>
        <strain evidence="2 3">THAL066</strain>
    </source>
</reference>
<protein>
    <submittedName>
        <fullName evidence="2">Uncharacterized protein</fullName>
    </submittedName>
</protein>
<comment type="caution">
    <text evidence="2">The sequence shown here is derived from an EMBL/GenBank/DDBJ whole genome shotgun (WGS) entry which is preliminary data.</text>
</comment>
<proteinExistence type="predicted"/>
<sequence length="111" mass="12461">MGLDSFEAGAPDVCTLFMKKDRIWDTDLSRKGRRRKRRSHVGCMILVRHALLEGDAALRKWHHPNGEGAPSAGLGHRTNHRHRSSGSVHIQGKLMSLNGRNIRISPMRYGA</sequence>